<dbReference type="EMBL" id="MLJW01000345">
    <property type="protein sequence ID" value="OIQ89080.1"/>
    <property type="molecule type" value="Genomic_DNA"/>
</dbReference>
<dbReference type="AlphaFoldDB" id="A0A1J5QZL8"/>
<protein>
    <submittedName>
        <fullName evidence="2">YCII-related domain protein</fullName>
    </submittedName>
</protein>
<evidence type="ECO:0000259" key="1">
    <source>
        <dbReference type="Pfam" id="PF03795"/>
    </source>
</evidence>
<name>A0A1J5QZL8_9ZZZZ</name>
<dbReference type="InterPro" id="IPR011008">
    <property type="entry name" value="Dimeric_a/b-barrel"/>
</dbReference>
<dbReference type="SUPFAM" id="SSF54909">
    <property type="entry name" value="Dimeric alpha+beta barrel"/>
    <property type="match status" value="1"/>
</dbReference>
<feature type="domain" description="YCII-related" evidence="1">
    <location>
        <begin position="16"/>
        <end position="112"/>
    </location>
</feature>
<dbReference type="Gene3D" id="3.30.70.1060">
    <property type="entry name" value="Dimeric alpha+beta barrel"/>
    <property type="match status" value="1"/>
</dbReference>
<dbReference type="Pfam" id="PF03795">
    <property type="entry name" value="YCII"/>
    <property type="match status" value="1"/>
</dbReference>
<comment type="caution">
    <text evidence="2">The sequence shown here is derived from an EMBL/GenBank/DDBJ whole genome shotgun (WGS) entry which is preliminary data.</text>
</comment>
<evidence type="ECO:0000313" key="2">
    <source>
        <dbReference type="EMBL" id="OIQ89080.1"/>
    </source>
</evidence>
<accession>A0A1J5QZL8</accession>
<reference evidence="2" key="1">
    <citation type="submission" date="2016-10" db="EMBL/GenBank/DDBJ databases">
        <title>Sequence of Gallionella enrichment culture.</title>
        <authorList>
            <person name="Poehlein A."/>
            <person name="Muehling M."/>
            <person name="Daniel R."/>
        </authorList>
    </citation>
    <scope>NUCLEOTIDE SEQUENCE</scope>
</reference>
<organism evidence="2">
    <name type="scientific">mine drainage metagenome</name>
    <dbReference type="NCBI Taxonomy" id="410659"/>
    <lineage>
        <taxon>unclassified sequences</taxon>
        <taxon>metagenomes</taxon>
        <taxon>ecological metagenomes</taxon>
    </lineage>
</organism>
<dbReference type="PANTHER" id="PTHR35174">
    <property type="entry name" value="BLL7171 PROTEIN-RELATED"/>
    <property type="match status" value="1"/>
</dbReference>
<gene>
    <name evidence="2" type="ORF">GALL_290250</name>
</gene>
<sequence length="119" mass="13159">MPSYLLLIVEPRGQREARTPEQGRAAYEEMVRFGQGLAAQDKLRGVSSLLPDRLGVRVRRREGKTELRDGPFAEAKEMIGGFFYIDCADRDEALAIAAACPAAQWATVEVREAAPCYEG</sequence>
<dbReference type="InterPro" id="IPR005545">
    <property type="entry name" value="YCII"/>
</dbReference>
<proteinExistence type="predicted"/>
<dbReference type="PANTHER" id="PTHR35174:SF3">
    <property type="entry name" value="BLL7171 PROTEIN"/>
    <property type="match status" value="1"/>
</dbReference>